<proteinExistence type="predicted"/>
<dbReference type="OrthoDB" id="2194492at2"/>
<keyword evidence="1" id="KW-0472">Membrane</keyword>
<organism evidence="2 3">
    <name type="scientific">Enterococcus pallens ATCC BAA-351</name>
    <dbReference type="NCBI Taxonomy" id="1158607"/>
    <lineage>
        <taxon>Bacteria</taxon>
        <taxon>Bacillati</taxon>
        <taxon>Bacillota</taxon>
        <taxon>Bacilli</taxon>
        <taxon>Lactobacillales</taxon>
        <taxon>Enterococcaceae</taxon>
        <taxon>Enterococcus</taxon>
    </lineage>
</organism>
<dbReference type="EMBL" id="AJAQ01000001">
    <property type="protein sequence ID" value="EOH97646.1"/>
    <property type="molecule type" value="Genomic_DNA"/>
</dbReference>
<feature type="transmembrane region" description="Helical" evidence="1">
    <location>
        <begin position="35"/>
        <end position="55"/>
    </location>
</feature>
<feature type="transmembrane region" description="Helical" evidence="1">
    <location>
        <begin position="93"/>
        <end position="115"/>
    </location>
</feature>
<evidence type="ECO:0000256" key="1">
    <source>
        <dbReference type="SAM" id="Phobius"/>
    </source>
</evidence>
<sequence length="136" mass="15760">MKITMIIRELLIMFSFIFTLSTLFALLTGAHLTNSSIASIGIFSFILSIGCWIFYIDRIVDFLGVGIVQFIYILFVFLTFVCSNYIFAWRVPILIMGVAFVVMIISFFIGKWILFSISMKLTQQMNKRLKKKFHSK</sequence>
<comment type="caution">
    <text evidence="2">The sequence shown here is derived from an EMBL/GenBank/DDBJ whole genome shotgun (WGS) entry which is preliminary data.</text>
</comment>
<feature type="transmembrane region" description="Helical" evidence="1">
    <location>
        <begin position="62"/>
        <end position="87"/>
    </location>
</feature>
<name>R2SXY9_9ENTE</name>
<keyword evidence="1" id="KW-1133">Transmembrane helix</keyword>
<dbReference type="RefSeq" id="WP_010755379.1">
    <property type="nucleotide sequence ID" value="NZ_ASWD01000002.1"/>
</dbReference>
<dbReference type="AlphaFoldDB" id="R2SXY9"/>
<reference evidence="2 3" key="1">
    <citation type="submission" date="2013-02" db="EMBL/GenBank/DDBJ databases">
        <title>The Genome Sequence of Enterococcus pallens BAA-351.</title>
        <authorList>
            <consortium name="The Broad Institute Genome Sequencing Platform"/>
            <consortium name="The Broad Institute Genome Sequencing Center for Infectious Disease"/>
            <person name="Earl A.M."/>
            <person name="Gilmore M.S."/>
            <person name="Lebreton F."/>
            <person name="Walker B."/>
            <person name="Young S.K."/>
            <person name="Zeng Q."/>
            <person name="Gargeya S."/>
            <person name="Fitzgerald M."/>
            <person name="Haas B."/>
            <person name="Abouelleil A."/>
            <person name="Alvarado L."/>
            <person name="Arachchi H.M."/>
            <person name="Berlin A.M."/>
            <person name="Chapman S.B."/>
            <person name="Dewar J."/>
            <person name="Goldberg J."/>
            <person name="Griggs A."/>
            <person name="Gujja S."/>
            <person name="Hansen M."/>
            <person name="Howarth C."/>
            <person name="Imamovic A."/>
            <person name="Larimer J."/>
            <person name="McCowan C."/>
            <person name="Murphy C."/>
            <person name="Neiman D."/>
            <person name="Pearson M."/>
            <person name="Priest M."/>
            <person name="Roberts A."/>
            <person name="Saif S."/>
            <person name="Shea T."/>
            <person name="Sisk P."/>
            <person name="Sykes S."/>
            <person name="Wortman J."/>
            <person name="Nusbaum C."/>
            <person name="Birren B."/>
        </authorList>
    </citation>
    <scope>NUCLEOTIDE SEQUENCE [LARGE SCALE GENOMIC DNA]</scope>
    <source>
        <strain evidence="2 3">ATCC BAA-351</strain>
    </source>
</reference>
<dbReference type="HOGENOM" id="CLU_1842044_0_0_9"/>
<evidence type="ECO:0000313" key="2">
    <source>
        <dbReference type="EMBL" id="EOH97646.1"/>
    </source>
</evidence>
<gene>
    <name evidence="2" type="ORF">UAU_00314</name>
</gene>
<evidence type="ECO:0000313" key="3">
    <source>
        <dbReference type="Proteomes" id="UP000013782"/>
    </source>
</evidence>
<dbReference type="PATRIC" id="fig|1158607.3.peg.316"/>
<evidence type="ECO:0008006" key="4">
    <source>
        <dbReference type="Google" id="ProtNLM"/>
    </source>
</evidence>
<dbReference type="Proteomes" id="UP000013782">
    <property type="component" value="Unassembled WGS sequence"/>
</dbReference>
<protein>
    <recommendedName>
        <fullName evidence="4">DUF3021 domain-containing protein</fullName>
    </recommendedName>
</protein>
<keyword evidence="3" id="KW-1185">Reference proteome</keyword>
<keyword evidence="1" id="KW-0812">Transmembrane</keyword>
<accession>R2SXY9</accession>
<dbReference type="STRING" id="160454.RV10_GL004838"/>
<dbReference type="eggNOG" id="ENOG5032FA1">
    <property type="taxonomic scope" value="Bacteria"/>
</dbReference>